<name>A0A426Y4V6_ENSVE</name>
<organism evidence="1 2">
    <name type="scientific">Ensete ventricosum</name>
    <name type="common">Abyssinian banana</name>
    <name type="synonym">Musa ensete</name>
    <dbReference type="NCBI Taxonomy" id="4639"/>
    <lineage>
        <taxon>Eukaryota</taxon>
        <taxon>Viridiplantae</taxon>
        <taxon>Streptophyta</taxon>
        <taxon>Embryophyta</taxon>
        <taxon>Tracheophyta</taxon>
        <taxon>Spermatophyta</taxon>
        <taxon>Magnoliopsida</taxon>
        <taxon>Liliopsida</taxon>
        <taxon>Zingiberales</taxon>
        <taxon>Musaceae</taxon>
        <taxon>Ensete</taxon>
    </lineage>
</organism>
<sequence>MLIPGLSYADTKVSDSRSRFVSPYPPSKTRGAHYITCSAILSAIDQTTEGPRGRTLTFTHGRCPGRVLGVVNVGLKVDTNPRESREIGHATESDWLKPEEDDNIRYKIISIYLSI</sequence>
<accession>A0A426Y4V6</accession>
<protein>
    <submittedName>
        <fullName evidence="1">Uncharacterized protein</fullName>
    </submittedName>
</protein>
<dbReference type="EMBL" id="AMZH03014939">
    <property type="protein sequence ID" value="RRT46809.1"/>
    <property type="molecule type" value="Genomic_DNA"/>
</dbReference>
<gene>
    <name evidence="1" type="ORF">B296_00043557</name>
</gene>
<evidence type="ECO:0000313" key="2">
    <source>
        <dbReference type="Proteomes" id="UP000287651"/>
    </source>
</evidence>
<evidence type="ECO:0000313" key="1">
    <source>
        <dbReference type="EMBL" id="RRT46809.1"/>
    </source>
</evidence>
<comment type="caution">
    <text evidence="1">The sequence shown here is derived from an EMBL/GenBank/DDBJ whole genome shotgun (WGS) entry which is preliminary data.</text>
</comment>
<reference evidence="1 2" key="1">
    <citation type="journal article" date="2014" name="Agronomy (Basel)">
        <title>A Draft Genome Sequence for Ensete ventricosum, the Drought-Tolerant Tree Against Hunger.</title>
        <authorList>
            <person name="Harrison J."/>
            <person name="Moore K.A."/>
            <person name="Paszkiewicz K."/>
            <person name="Jones T."/>
            <person name="Grant M."/>
            <person name="Ambacheew D."/>
            <person name="Muzemil S."/>
            <person name="Studholme D.J."/>
        </authorList>
    </citation>
    <scope>NUCLEOTIDE SEQUENCE [LARGE SCALE GENOMIC DNA]</scope>
</reference>
<proteinExistence type="predicted"/>
<dbReference type="Proteomes" id="UP000287651">
    <property type="component" value="Unassembled WGS sequence"/>
</dbReference>
<dbReference type="AlphaFoldDB" id="A0A426Y4V6"/>